<protein>
    <submittedName>
        <fullName evidence="1">Uncharacterized protein</fullName>
    </submittedName>
</protein>
<dbReference type="EMBL" id="JBHRZI010000014">
    <property type="protein sequence ID" value="MFC3893078.1"/>
    <property type="molecule type" value="Genomic_DNA"/>
</dbReference>
<proteinExistence type="predicted"/>
<dbReference type="RefSeq" id="WP_382373318.1">
    <property type="nucleotide sequence ID" value="NZ_JBHRZI010000014.1"/>
</dbReference>
<accession>A0ABV8BRZ7</accession>
<sequence length="323" mass="35036">MSARSERRREELIRTSNYYGEQAARAHLDGYHHDALTAIGLAIAALRKLVRRGGPDLPKYLDVLADALRDRAEMISALASPELYDQGVEDAKEGIELYREHGGAAGRPAALWIATAQVQLAELYAATGQVSHANAAAAAALAEYLQHETADEQFQISLAHALSRCANVMTPADAALAARREAVRRYRPWLTQDGYLWKYRFDRSLIWRSTPTLRRASQTAWDLAEQLGPPNKDAAREALAALQDAAEGFAALISSPAMLVPSALIWVETATVRAIAGRVAEWLTVVGATATADAYLAEVDGITSDVETSIRALRPLLTSCAGF</sequence>
<evidence type="ECO:0000313" key="1">
    <source>
        <dbReference type="EMBL" id="MFC3893078.1"/>
    </source>
</evidence>
<gene>
    <name evidence="1" type="ORF">ACFOWZ_16510</name>
</gene>
<dbReference type="Proteomes" id="UP001595690">
    <property type="component" value="Unassembled WGS sequence"/>
</dbReference>
<name>A0ABV8BRZ7_9PSEU</name>
<reference evidence="2" key="1">
    <citation type="journal article" date="2019" name="Int. J. Syst. Evol. Microbiol.">
        <title>The Global Catalogue of Microorganisms (GCM) 10K type strain sequencing project: providing services to taxonomists for standard genome sequencing and annotation.</title>
        <authorList>
            <consortium name="The Broad Institute Genomics Platform"/>
            <consortium name="The Broad Institute Genome Sequencing Center for Infectious Disease"/>
            <person name="Wu L."/>
            <person name="Ma J."/>
        </authorList>
    </citation>
    <scope>NUCLEOTIDE SEQUENCE [LARGE SCALE GENOMIC DNA]</scope>
    <source>
        <strain evidence="2">CGMCC 4.7405</strain>
    </source>
</reference>
<evidence type="ECO:0000313" key="2">
    <source>
        <dbReference type="Proteomes" id="UP001595690"/>
    </source>
</evidence>
<comment type="caution">
    <text evidence="1">The sequence shown here is derived from an EMBL/GenBank/DDBJ whole genome shotgun (WGS) entry which is preliminary data.</text>
</comment>
<keyword evidence="2" id="KW-1185">Reference proteome</keyword>
<organism evidence="1 2">
    <name type="scientific">Lentzea rhizosphaerae</name>
    <dbReference type="NCBI Taxonomy" id="2041025"/>
    <lineage>
        <taxon>Bacteria</taxon>
        <taxon>Bacillati</taxon>
        <taxon>Actinomycetota</taxon>
        <taxon>Actinomycetes</taxon>
        <taxon>Pseudonocardiales</taxon>
        <taxon>Pseudonocardiaceae</taxon>
        <taxon>Lentzea</taxon>
    </lineage>
</organism>